<comment type="caution">
    <text evidence="2">The sequence shown here is derived from an EMBL/GenBank/DDBJ whole genome shotgun (WGS) entry which is preliminary data.</text>
</comment>
<protein>
    <submittedName>
        <fullName evidence="2">Uncharacterized protein</fullName>
    </submittedName>
</protein>
<name>A0A1G1Y574_9BACT</name>
<dbReference type="Proteomes" id="UP000178432">
    <property type="component" value="Unassembled WGS sequence"/>
</dbReference>
<organism evidence="2 3">
    <name type="scientific">Candidatus Buchananbacteria bacterium RIFCSPHIGHO2_01_FULL_46_12</name>
    <dbReference type="NCBI Taxonomy" id="1797536"/>
    <lineage>
        <taxon>Bacteria</taxon>
        <taxon>Candidatus Buchananiibacteriota</taxon>
    </lineage>
</organism>
<proteinExistence type="predicted"/>
<evidence type="ECO:0000313" key="3">
    <source>
        <dbReference type="Proteomes" id="UP000178432"/>
    </source>
</evidence>
<feature type="region of interest" description="Disordered" evidence="1">
    <location>
        <begin position="1"/>
        <end position="82"/>
    </location>
</feature>
<sequence length="176" mass="19997">MSPTKNSNIAKESEKDELSLADPFYSEKQPIQAPETAETFTEADKERVKQEILEEISIQEEEKKPEAKPAPAPAAKPAAPAVKSPNLKKIESILEEDLQDAYFSLDMDLQQKFKAEGEKTAAKIERLLNETKVKTSKVLKLILDWLKMIPGINRFFLNQEAKIKTDRLIKMKPDKE</sequence>
<feature type="compositionally biased region" description="Basic and acidic residues" evidence="1">
    <location>
        <begin position="42"/>
        <end position="52"/>
    </location>
</feature>
<accession>A0A1G1Y574</accession>
<dbReference type="EMBL" id="MHIF01000033">
    <property type="protein sequence ID" value="OGY47462.1"/>
    <property type="molecule type" value="Genomic_DNA"/>
</dbReference>
<gene>
    <name evidence="2" type="ORF">A2663_03120</name>
</gene>
<dbReference type="AlphaFoldDB" id="A0A1G1Y574"/>
<evidence type="ECO:0000313" key="2">
    <source>
        <dbReference type="EMBL" id="OGY47462.1"/>
    </source>
</evidence>
<reference evidence="2 3" key="1">
    <citation type="journal article" date="2016" name="Nat. Commun.">
        <title>Thousands of microbial genomes shed light on interconnected biogeochemical processes in an aquifer system.</title>
        <authorList>
            <person name="Anantharaman K."/>
            <person name="Brown C.T."/>
            <person name="Hug L.A."/>
            <person name="Sharon I."/>
            <person name="Castelle C.J."/>
            <person name="Probst A.J."/>
            <person name="Thomas B.C."/>
            <person name="Singh A."/>
            <person name="Wilkins M.J."/>
            <person name="Karaoz U."/>
            <person name="Brodie E.L."/>
            <person name="Williams K.H."/>
            <person name="Hubbard S.S."/>
            <person name="Banfield J.F."/>
        </authorList>
    </citation>
    <scope>NUCLEOTIDE SEQUENCE [LARGE SCALE GENOMIC DNA]</scope>
</reference>
<feature type="compositionally biased region" description="Polar residues" evidence="1">
    <location>
        <begin position="1"/>
        <end position="10"/>
    </location>
</feature>
<evidence type="ECO:0000256" key="1">
    <source>
        <dbReference type="SAM" id="MobiDB-lite"/>
    </source>
</evidence>